<name>B9L1I2_THERP</name>
<dbReference type="AlphaFoldDB" id="B9L1I2"/>
<reference evidence="2 3" key="1">
    <citation type="journal article" date="2009" name="PLoS ONE">
        <title>Complete genome sequence of the aerobic CO-oxidizing thermophile Thermomicrobium roseum.</title>
        <authorList>
            <person name="Wu D."/>
            <person name="Raymond J."/>
            <person name="Wu M."/>
            <person name="Chatterji S."/>
            <person name="Ren Q."/>
            <person name="Graham J.E."/>
            <person name="Bryant D.A."/>
            <person name="Robb F."/>
            <person name="Colman A."/>
            <person name="Tallon L.J."/>
            <person name="Badger J.H."/>
            <person name="Madupu R."/>
            <person name="Ward N.L."/>
            <person name="Eisen J.A."/>
        </authorList>
    </citation>
    <scope>NUCLEOTIDE SEQUENCE [LARGE SCALE GENOMIC DNA]</scope>
    <source>
        <strain evidence="3">ATCC 27502 / DSM 5159 / P-2</strain>
    </source>
</reference>
<evidence type="ECO:0000313" key="3">
    <source>
        <dbReference type="Proteomes" id="UP000000447"/>
    </source>
</evidence>
<feature type="region of interest" description="Disordered" evidence="1">
    <location>
        <begin position="1"/>
        <end position="37"/>
    </location>
</feature>
<keyword evidence="3" id="KW-1185">Reference proteome</keyword>
<protein>
    <submittedName>
        <fullName evidence="2">Uncharacterized protein</fullName>
    </submittedName>
</protein>
<gene>
    <name evidence="2" type="ordered locus">trd_1241</name>
</gene>
<dbReference type="Proteomes" id="UP000000447">
    <property type="component" value="Chromosome"/>
</dbReference>
<dbReference type="KEGG" id="tro:trd_1241"/>
<organism evidence="2 3">
    <name type="scientific">Thermomicrobium roseum (strain ATCC 27502 / DSM 5159 / P-2)</name>
    <dbReference type="NCBI Taxonomy" id="309801"/>
    <lineage>
        <taxon>Bacteria</taxon>
        <taxon>Pseudomonadati</taxon>
        <taxon>Thermomicrobiota</taxon>
        <taxon>Thermomicrobia</taxon>
        <taxon>Thermomicrobiales</taxon>
        <taxon>Thermomicrobiaceae</taxon>
        <taxon>Thermomicrobium</taxon>
    </lineage>
</organism>
<sequence length="37" mass="4139">MGRPVHREVRPVLVMETEEATTRSSSVQRPSSESGRV</sequence>
<dbReference type="EMBL" id="CP001275">
    <property type="protein sequence ID" value="ACM06382.1"/>
    <property type="molecule type" value="Genomic_DNA"/>
</dbReference>
<evidence type="ECO:0000313" key="2">
    <source>
        <dbReference type="EMBL" id="ACM06382.1"/>
    </source>
</evidence>
<proteinExistence type="predicted"/>
<feature type="compositionally biased region" description="Basic and acidic residues" evidence="1">
    <location>
        <begin position="1"/>
        <end position="10"/>
    </location>
</feature>
<evidence type="ECO:0000256" key="1">
    <source>
        <dbReference type="SAM" id="MobiDB-lite"/>
    </source>
</evidence>
<feature type="compositionally biased region" description="Low complexity" evidence="1">
    <location>
        <begin position="23"/>
        <end position="37"/>
    </location>
</feature>
<accession>B9L1I2</accession>
<dbReference type="HOGENOM" id="CLU_3349799_0_0_0"/>